<feature type="compositionally biased region" description="Acidic residues" evidence="1">
    <location>
        <begin position="79"/>
        <end position="112"/>
    </location>
</feature>
<keyword evidence="3" id="KW-1185">Reference proteome</keyword>
<sequence length="143" mass="16713">MIVPLPYKFKVPTDEFDGTTDPIDHICTFQDRVRLHEWPDTIACREFPMTLRKDDTSTIDYLILRLRKQICEKTKNEEFGAEDEELGDEDEETGAEDEELGDEDEESRDENEEYRPTKETKTDKLGLQDKAALPSWSVRARLQ</sequence>
<gene>
    <name evidence="2" type="ORF">Fot_04787</name>
</gene>
<evidence type="ECO:0000313" key="2">
    <source>
        <dbReference type="EMBL" id="KAL2560048.1"/>
    </source>
</evidence>
<feature type="region of interest" description="Disordered" evidence="1">
    <location>
        <begin position="74"/>
        <end position="129"/>
    </location>
</feature>
<evidence type="ECO:0000256" key="1">
    <source>
        <dbReference type="SAM" id="MobiDB-lite"/>
    </source>
</evidence>
<dbReference type="Proteomes" id="UP001604277">
    <property type="component" value="Unassembled WGS sequence"/>
</dbReference>
<proteinExistence type="predicted"/>
<accession>A0ABD1XGP2</accession>
<dbReference type="AlphaFoldDB" id="A0ABD1XGP2"/>
<protein>
    <submittedName>
        <fullName evidence="2">Uncharacterized protein</fullName>
    </submittedName>
</protein>
<organism evidence="2 3">
    <name type="scientific">Forsythia ovata</name>
    <dbReference type="NCBI Taxonomy" id="205694"/>
    <lineage>
        <taxon>Eukaryota</taxon>
        <taxon>Viridiplantae</taxon>
        <taxon>Streptophyta</taxon>
        <taxon>Embryophyta</taxon>
        <taxon>Tracheophyta</taxon>
        <taxon>Spermatophyta</taxon>
        <taxon>Magnoliopsida</taxon>
        <taxon>eudicotyledons</taxon>
        <taxon>Gunneridae</taxon>
        <taxon>Pentapetalae</taxon>
        <taxon>asterids</taxon>
        <taxon>lamiids</taxon>
        <taxon>Lamiales</taxon>
        <taxon>Oleaceae</taxon>
        <taxon>Forsythieae</taxon>
        <taxon>Forsythia</taxon>
    </lineage>
</organism>
<name>A0ABD1XGP2_9LAMI</name>
<reference evidence="3" key="1">
    <citation type="submission" date="2024-07" db="EMBL/GenBank/DDBJ databases">
        <title>Two chromosome-level genome assemblies of Korean endemic species Abeliophyllum distichum and Forsythia ovata (Oleaceae).</title>
        <authorList>
            <person name="Jang H."/>
        </authorList>
    </citation>
    <scope>NUCLEOTIDE SEQUENCE [LARGE SCALE GENOMIC DNA]</scope>
</reference>
<comment type="caution">
    <text evidence="2">The sequence shown here is derived from an EMBL/GenBank/DDBJ whole genome shotgun (WGS) entry which is preliminary data.</text>
</comment>
<feature type="compositionally biased region" description="Basic and acidic residues" evidence="1">
    <location>
        <begin position="113"/>
        <end position="127"/>
    </location>
</feature>
<dbReference type="EMBL" id="JBFOLJ010000001">
    <property type="protein sequence ID" value="KAL2560048.1"/>
    <property type="molecule type" value="Genomic_DNA"/>
</dbReference>
<evidence type="ECO:0000313" key="3">
    <source>
        <dbReference type="Proteomes" id="UP001604277"/>
    </source>
</evidence>